<dbReference type="Proteomes" id="UP001178461">
    <property type="component" value="Chromosome 13"/>
</dbReference>
<dbReference type="AlphaFoldDB" id="A0AA35PLF5"/>
<keyword evidence="2" id="KW-1185">Reference proteome</keyword>
<name>A0AA35PLF5_9SAUR</name>
<accession>A0AA35PLF5</accession>
<organism evidence="1 2">
    <name type="scientific">Podarcis lilfordi</name>
    <name type="common">Lilford's wall lizard</name>
    <dbReference type="NCBI Taxonomy" id="74358"/>
    <lineage>
        <taxon>Eukaryota</taxon>
        <taxon>Metazoa</taxon>
        <taxon>Chordata</taxon>
        <taxon>Craniata</taxon>
        <taxon>Vertebrata</taxon>
        <taxon>Euteleostomi</taxon>
        <taxon>Lepidosauria</taxon>
        <taxon>Squamata</taxon>
        <taxon>Bifurcata</taxon>
        <taxon>Unidentata</taxon>
        <taxon>Episquamata</taxon>
        <taxon>Laterata</taxon>
        <taxon>Lacertibaenia</taxon>
        <taxon>Lacertidae</taxon>
        <taxon>Podarcis</taxon>
    </lineage>
</organism>
<proteinExistence type="predicted"/>
<evidence type="ECO:0000313" key="2">
    <source>
        <dbReference type="Proteomes" id="UP001178461"/>
    </source>
</evidence>
<dbReference type="EMBL" id="OX395138">
    <property type="protein sequence ID" value="CAI5790210.1"/>
    <property type="molecule type" value="Genomic_DNA"/>
</dbReference>
<sequence>MQGVFLNYFLLRYSKGTAAPCLELAQSRSNGSFAWISKPGVRKSCILLEEKEKGIARRKIRIRLFSPYMEAPLNYVISVQRRLCQSGVSVHLKRSTLHSTVPGYQLLGFGKETSLRSYAIDAAQHSSKYTVGQAGKDSAESY</sequence>
<evidence type="ECO:0000313" key="1">
    <source>
        <dbReference type="EMBL" id="CAI5790210.1"/>
    </source>
</evidence>
<gene>
    <name evidence="1" type="ORF">PODLI_1B003470</name>
</gene>
<reference evidence="1" key="1">
    <citation type="submission" date="2022-12" db="EMBL/GenBank/DDBJ databases">
        <authorList>
            <person name="Alioto T."/>
            <person name="Alioto T."/>
            <person name="Gomez Garrido J."/>
        </authorList>
    </citation>
    <scope>NUCLEOTIDE SEQUENCE</scope>
</reference>
<protein>
    <submittedName>
        <fullName evidence="1">Uncharacterized protein</fullName>
    </submittedName>
</protein>